<dbReference type="NCBIfam" id="NF001810">
    <property type="entry name" value="PRK00529.1"/>
    <property type="match status" value="1"/>
</dbReference>
<dbReference type="InterPro" id="IPR013852">
    <property type="entry name" value="Transl_elong_P/YeiP_CS"/>
</dbReference>
<dbReference type="InterPro" id="IPR015365">
    <property type="entry name" value="Elong-fact-P_C"/>
</dbReference>
<gene>
    <name evidence="9" type="ORF">LSH36_583g00061</name>
</gene>
<reference evidence="9" key="1">
    <citation type="journal article" date="2023" name="Mol. Biol. Evol.">
        <title>Third-Generation Sequencing Reveals the Adaptive Role of the Epigenome in Three Deep-Sea Polychaetes.</title>
        <authorList>
            <person name="Perez M."/>
            <person name="Aroh O."/>
            <person name="Sun Y."/>
            <person name="Lan Y."/>
            <person name="Juniper S.K."/>
            <person name="Young C.R."/>
            <person name="Angers B."/>
            <person name="Qian P.Y."/>
        </authorList>
    </citation>
    <scope>NUCLEOTIDE SEQUENCE</scope>
    <source>
        <strain evidence="9">P08H-3</strain>
    </source>
</reference>
<dbReference type="InterPro" id="IPR001059">
    <property type="entry name" value="Transl_elong_P/YeiP_cen"/>
</dbReference>
<dbReference type="InterPro" id="IPR020599">
    <property type="entry name" value="Transl_elong_fac_P/YeiP"/>
</dbReference>
<dbReference type="GO" id="GO:0005829">
    <property type="term" value="C:cytosol"/>
    <property type="evidence" value="ECO:0007669"/>
    <property type="project" value="UniProtKB-ARBA"/>
</dbReference>
<dbReference type="FunFam" id="2.40.50.140:FF:000004">
    <property type="entry name" value="Elongation factor P"/>
    <property type="match status" value="1"/>
</dbReference>
<dbReference type="EMBL" id="JAODUP010000583">
    <property type="protein sequence ID" value="KAK2146756.1"/>
    <property type="molecule type" value="Genomic_DNA"/>
</dbReference>
<dbReference type="Gene3D" id="2.40.50.140">
    <property type="entry name" value="Nucleic acid-binding proteins"/>
    <property type="match status" value="2"/>
</dbReference>
<dbReference type="PANTHER" id="PTHR30053">
    <property type="entry name" value="ELONGATION FACTOR P"/>
    <property type="match status" value="1"/>
</dbReference>
<dbReference type="GO" id="GO:0043043">
    <property type="term" value="P:peptide biosynthetic process"/>
    <property type="evidence" value="ECO:0007669"/>
    <property type="project" value="InterPro"/>
</dbReference>
<proteinExistence type="inferred from homology"/>
<dbReference type="PANTHER" id="PTHR30053:SF12">
    <property type="entry name" value="ELONGATION FACTOR P (EF-P) FAMILY PROTEIN"/>
    <property type="match status" value="1"/>
</dbReference>
<dbReference type="Gene3D" id="2.30.30.30">
    <property type="match status" value="1"/>
</dbReference>
<dbReference type="InterPro" id="IPR011768">
    <property type="entry name" value="Transl_elongation_fac_P"/>
</dbReference>
<dbReference type="Pfam" id="PF09285">
    <property type="entry name" value="Elong-fact-P_C"/>
    <property type="match status" value="1"/>
</dbReference>
<evidence type="ECO:0000256" key="2">
    <source>
        <dbReference type="ARBA" id="ARBA00004815"/>
    </source>
</evidence>
<dbReference type="CDD" id="cd05794">
    <property type="entry name" value="S1_EF-P_repeat_2"/>
    <property type="match status" value="1"/>
</dbReference>
<dbReference type="SUPFAM" id="SSF50104">
    <property type="entry name" value="Translation proteins SH3-like domain"/>
    <property type="match status" value="1"/>
</dbReference>
<keyword evidence="5" id="KW-0251">Elongation factor</keyword>
<evidence type="ECO:0000259" key="8">
    <source>
        <dbReference type="SMART" id="SM01185"/>
    </source>
</evidence>
<evidence type="ECO:0000313" key="10">
    <source>
        <dbReference type="Proteomes" id="UP001208570"/>
    </source>
</evidence>
<evidence type="ECO:0000256" key="5">
    <source>
        <dbReference type="ARBA" id="ARBA00022768"/>
    </source>
</evidence>
<evidence type="ECO:0000256" key="3">
    <source>
        <dbReference type="ARBA" id="ARBA00009479"/>
    </source>
</evidence>
<name>A0AAD9MWV7_9ANNE</name>
<dbReference type="SUPFAM" id="SSF50249">
    <property type="entry name" value="Nucleic acid-binding proteins"/>
    <property type="match status" value="2"/>
</dbReference>
<evidence type="ECO:0008006" key="11">
    <source>
        <dbReference type="Google" id="ProtNLM"/>
    </source>
</evidence>
<dbReference type="SMART" id="SM00841">
    <property type="entry name" value="Elong-fact-P_C"/>
    <property type="match status" value="1"/>
</dbReference>
<keyword evidence="6" id="KW-0648">Protein biosynthesis</keyword>
<evidence type="ECO:0000259" key="7">
    <source>
        <dbReference type="SMART" id="SM00841"/>
    </source>
</evidence>
<dbReference type="HAMAP" id="MF_00141">
    <property type="entry name" value="EF_P"/>
    <property type="match status" value="1"/>
</dbReference>
<organism evidence="9 10">
    <name type="scientific">Paralvinella palmiformis</name>
    <dbReference type="NCBI Taxonomy" id="53620"/>
    <lineage>
        <taxon>Eukaryota</taxon>
        <taxon>Metazoa</taxon>
        <taxon>Spiralia</taxon>
        <taxon>Lophotrochozoa</taxon>
        <taxon>Annelida</taxon>
        <taxon>Polychaeta</taxon>
        <taxon>Sedentaria</taxon>
        <taxon>Canalipalpata</taxon>
        <taxon>Terebellida</taxon>
        <taxon>Terebelliformia</taxon>
        <taxon>Alvinellidae</taxon>
        <taxon>Paralvinella</taxon>
    </lineage>
</organism>
<dbReference type="InterPro" id="IPR012340">
    <property type="entry name" value="NA-bd_OB-fold"/>
</dbReference>
<dbReference type="GO" id="GO:0003746">
    <property type="term" value="F:translation elongation factor activity"/>
    <property type="evidence" value="ECO:0007669"/>
    <property type="project" value="UniProtKB-KW"/>
</dbReference>
<feature type="domain" description="Elongation factor P C-terminal" evidence="7">
    <location>
        <begin position="128"/>
        <end position="183"/>
    </location>
</feature>
<evidence type="ECO:0000256" key="4">
    <source>
        <dbReference type="ARBA" id="ARBA00022490"/>
    </source>
</evidence>
<dbReference type="NCBIfam" id="TIGR00038">
    <property type="entry name" value="efp"/>
    <property type="match status" value="1"/>
</dbReference>
<comment type="similarity">
    <text evidence="3">Belongs to the elongation factor P family.</text>
</comment>
<evidence type="ECO:0000256" key="1">
    <source>
        <dbReference type="ARBA" id="ARBA00004496"/>
    </source>
</evidence>
<comment type="subcellular location">
    <subcellularLocation>
        <location evidence="1">Cytoplasm</location>
    </subcellularLocation>
</comment>
<dbReference type="InterPro" id="IPR008991">
    <property type="entry name" value="Translation_prot_SH3-like_sf"/>
</dbReference>
<sequence>MKAGAIEKGQYLLFHNEPYQIVEREFLNPGKGAAFAKCKIKNLINGKVLRETIKTNEEIQIADIHEVTGQYLYADQEVCYFMHTETFEQFSLPIKNIDTKYYYLSEGREYRIIFWESTPIDITLPPKVSLIVSDAPQAIKGDTVSGATKLVQCESGLKIKVPIFIKTGDRILVNSETNEYVERSK</sequence>
<dbReference type="PROSITE" id="PS01275">
    <property type="entry name" value="EFP"/>
    <property type="match status" value="1"/>
</dbReference>
<dbReference type="InterPro" id="IPR013185">
    <property type="entry name" value="Transl_elong_KOW-like"/>
</dbReference>
<keyword evidence="4" id="KW-0963">Cytoplasm</keyword>
<keyword evidence="10" id="KW-1185">Reference proteome</keyword>
<comment type="caution">
    <text evidence="9">The sequence shown here is derived from an EMBL/GenBank/DDBJ whole genome shotgun (WGS) entry which is preliminary data.</text>
</comment>
<dbReference type="SMART" id="SM01185">
    <property type="entry name" value="EFP"/>
    <property type="match status" value="1"/>
</dbReference>
<dbReference type="Pfam" id="PF08207">
    <property type="entry name" value="EFP_N"/>
    <property type="match status" value="1"/>
</dbReference>
<dbReference type="PIRSF" id="PIRSF005901">
    <property type="entry name" value="EF-P"/>
    <property type="match status" value="1"/>
</dbReference>
<dbReference type="InterPro" id="IPR014722">
    <property type="entry name" value="Rib_uL2_dom2"/>
</dbReference>
<dbReference type="AlphaFoldDB" id="A0AAD9MWV7"/>
<feature type="domain" description="Translation elongation factor P/YeiP central" evidence="8">
    <location>
        <begin position="66"/>
        <end position="120"/>
    </location>
</feature>
<evidence type="ECO:0000256" key="6">
    <source>
        <dbReference type="ARBA" id="ARBA00022917"/>
    </source>
</evidence>
<dbReference type="Pfam" id="PF01132">
    <property type="entry name" value="EFP"/>
    <property type="match status" value="1"/>
</dbReference>
<accession>A0AAD9MWV7</accession>
<dbReference type="CDD" id="cd04470">
    <property type="entry name" value="S1_EF-P_repeat_1"/>
    <property type="match status" value="1"/>
</dbReference>
<protein>
    <recommendedName>
        <fullName evidence="11">Elongation factor P</fullName>
    </recommendedName>
</protein>
<evidence type="ECO:0000313" key="9">
    <source>
        <dbReference type="EMBL" id="KAK2146756.1"/>
    </source>
</evidence>
<dbReference type="Proteomes" id="UP001208570">
    <property type="component" value="Unassembled WGS sequence"/>
</dbReference>
<comment type="pathway">
    <text evidence="2">Protein biosynthesis; polypeptide chain elongation.</text>
</comment>